<keyword evidence="3" id="KW-1185">Reference proteome</keyword>
<dbReference type="Proteomes" id="UP000652761">
    <property type="component" value="Unassembled WGS sequence"/>
</dbReference>
<dbReference type="EMBL" id="NMUH01005761">
    <property type="protein sequence ID" value="MQM13638.1"/>
    <property type="molecule type" value="Genomic_DNA"/>
</dbReference>
<protein>
    <submittedName>
        <fullName evidence="2">Uncharacterized protein</fullName>
    </submittedName>
</protein>
<feature type="region of interest" description="Disordered" evidence="1">
    <location>
        <begin position="25"/>
        <end position="73"/>
    </location>
</feature>
<comment type="caution">
    <text evidence="2">The sequence shown here is derived from an EMBL/GenBank/DDBJ whole genome shotgun (WGS) entry which is preliminary data.</text>
</comment>
<organism evidence="2 3">
    <name type="scientific">Colocasia esculenta</name>
    <name type="common">Wild taro</name>
    <name type="synonym">Arum esculentum</name>
    <dbReference type="NCBI Taxonomy" id="4460"/>
    <lineage>
        <taxon>Eukaryota</taxon>
        <taxon>Viridiplantae</taxon>
        <taxon>Streptophyta</taxon>
        <taxon>Embryophyta</taxon>
        <taxon>Tracheophyta</taxon>
        <taxon>Spermatophyta</taxon>
        <taxon>Magnoliopsida</taxon>
        <taxon>Liliopsida</taxon>
        <taxon>Araceae</taxon>
        <taxon>Aroideae</taxon>
        <taxon>Colocasieae</taxon>
        <taxon>Colocasia</taxon>
    </lineage>
</organism>
<dbReference type="AlphaFoldDB" id="A0A843X2J1"/>
<accession>A0A843X2J1</accession>
<evidence type="ECO:0000256" key="1">
    <source>
        <dbReference type="SAM" id="MobiDB-lite"/>
    </source>
</evidence>
<evidence type="ECO:0000313" key="2">
    <source>
        <dbReference type="EMBL" id="MQM13638.1"/>
    </source>
</evidence>
<gene>
    <name evidence="2" type="ORF">Taro_046565</name>
</gene>
<name>A0A843X2J1_COLES</name>
<proteinExistence type="predicted"/>
<evidence type="ECO:0000313" key="3">
    <source>
        <dbReference type="Proteomes" id="UP000652761"/>
    </source>
</evidence>
<sequence length="73" mass="7900">MPVAEATTCSASESRRTLGLFARRLTSSNESGDRVGTKIPSLPQRNDVNYIPTAESARPVSRQTAKSSELANY</sequence>
<reference evidence="2" key="1">
    <citation type="submission" date="2017-07" db="EMBL/GenBank/DDBJ databases">
        <title>Taro Niue Genome Assembly and Annotation.</title>
        <authorList>
            <person name="Atibalentja N."/>
            <person name="Keating K."/>
            <person name="Fields C.J."/>
        </authorList>
    </citation>
    <scope>NUCLEOTIDE SEQUENCE</scope>
    <source>
        <strain evidence="2">Niue_2</strain>
        <tissue evidence="2">Leaf</tissue>
    </source>
</reference>
<feature type="compositionally biased region" description="Polar residues" evidence="1">
    <location>
        <begin position="61"/>
        <end position="73"/>
    </location>
</feature>